<accession>A0A1P8JXI1</accession>
<dbReference type="STRING" id="1842727.RD110_15745"/>
<dbReference type="Proteomes" id="UP000186609">
    <property type="component" value="Chromosome"/>
</dbReference>
<sequence length="96" mass="10965">MPHPDEDFSPQDAFARGGITSPFGKLTQPLKTHVDENTETEFMRRATAIDQVPGERLRDLVYLDVHGMTYLEMVAKHRRDLLDQQGTHSGRDRTKS</sequence>
<dbReference type="EMBL" id="CP019236">
    <property type="protein sequence ID" value="APW38474.1"/>
    <property type="molecule type" value="Genomic_DNA"/>
</dbReference>
<organism evidence="2 3">
    <name type="scientific">Rhodoferax koreensis</name>
    <dbReference type="NCBI Taxonomy" id="1842727"/>
    <lineage>
        <taxon>Bacteria</taxon>
        <taxon>Pseudomonadati</taxon>
        <taxon>Pseudomonadota</taxon>
        <taxon>Betaproteobacteria</taxon>
        <taxon>Burkholderiales</taxon>
        <taxon>Comamonadaceae</taxon>
        <taxon>Rhodoferax</taxon>
    </lineage>
</organism>
<proteinExistence type="predicted"/>
<dbReference type="OrthoDB" id="8815114at2"/>
<dbReference type="KEGG" id="rhy:RD110_15745"/>
<dbReference type="AlphaFoldDB" id="A0A1P8JXI1"/>
<name>A0A1P8JXI1_9BURK</name>
<gene>
    <name evidence="2" type="ORF">RD110_15745</name>
</gene>
<keyword evidence="3" id="KW-1185">Reference proteome</keyword>
<evidence type="ECO:0000313" key="3">
    <source>
        <dbReference type="Proteomes" id="UP000186609"/>
    </source>
</evidence>
<evidence type="ECO:0000256" key="1">
    <source>
        <dbReference type="SAM" id="MobiDB-lite"/>
    </source>
</evidence>
<feature type="region of interest" description="Disordered" evidence="1">
    <location>
        <begin position="1"/>
        <end position="30"/>
    </location>
</feature>
<reference evidence="2 3" key="1">
    <citation type="submission" date="2017-01" db="EMBL/GenBank/DDBJ databases">
        <authorList>
            <person name="Mah S.A."/>
            <person name="Swanson W.J."/>
            <person name="Moy G.W."/>
            <person name="Vacquier V.D."/>
        </authorList>
    </citation>
    <scope>NUCLEOTIDE SEQUENCE [LARGE SCALE GENOMIC DNA]</scope>
    <source>
        <strain evidence="2 3">DCY110</strain>
    </source>
</reference>
<protein>
    <submittedName>
        <fullName evidence="2">Uncharacterized protein</fullName>
    </submittedName>
</protein>
<evidence type="ECO:0000313" key="2">
    <source>
        <dbReference type="EMBL" id="APW38474.1"/>
    </source>
</evidence>
<dbReference type="RefSeq" id="WP_076200353.1">
    <property type="nucleotide sequence ID" value="NZ_CP019236.1"/>
</dbReference>